<protein>
    <recommendedName>
        <fullName evidence="6">Ribosomal RNA small subunit methyltransferase I</fullName>
        <ecNumber evidence="6">2.1.1.198</ecNumber>
    </recommendedName>
    <alternativeName>
        <fullName evidence="6">16S rRNA 2'-O-ribose C1402 methyltransferase</fullName>
    </alternativeName>
    <alternativeName>
        <fullName evidence="6">rRNA (cytidine-2'-O-)-methyltransferase RsmI</fullName>
    </alternativeName>
</protein>
<dbReference type="PIRSF" id="PIRSF005917">
    <property type="entry name" value="MTase_YraL"/>
    <property type="match status" value="1"/>
</dbReference>
<name>A0ABX5EMD8_9BACL</name>
<evidence type="ECO:0000256" key="3">
    <source>
        <dbReference type="ARBA" id="ARBA00022603"/>
    </source>
</evidence>
<dbReference type="InterPro" id="IPR035996">
    <property type="entry name" value="4pyrrol_Methylase_sf"/>
</dbReference>
<dbReference type="HAMAP" id="MF_01877">
    <property type="entry name" value="16SrRNA_methyltr_I"/>
    <property type="match status" value="1"/>
</dbReference>
<evidence type="ECO:0000256" key="2">
    <source>
        <dbReference type="ARBA" id="ARBA00022552"/>
    </source>
</evidence>
<dbReference type="SUPFAM" id="SSF53790">
    <property type="entry name" value="Tetrapyrrole methylase"/>
    <property type="match status" value="1"/>
</dbReference>
<evidence type="ECO:0000313" key="9">
    <source>
        <dbReference type="Proteomes" id="UP000238836"/>
    </source>
</evidence>
<evidence type="ECO:0000256" key="5">
    <source>
        <dbReference type="ARBA" id="ARBA00022691"/>
    </source>
</evidence>
<dbReference type="Proteomes" id="UP000238836">
    <property type="component" value="Unassembled WGS sequence"/>
</dbReference>
<dbReference type="Pfam" id="PF00590">
    <property type="entry name" value="TP_methylase"/>
    <property type="match status" value="1"/>
</dbReference>
<keyword evidence="2 6" id="KW-0698">rRNA processing</keyword>
<comment type="function">
    <text evidence="6">Catalyzes the 2'-O-methylation of the ribose of cytidine 1402 (C1402) in 16S rRNA.</text>
</comment>
<dbReference type="PROSITE" id="PS01296">
    <property type="entry name" value="RSMI"/>
    <property type="match status" value="1"/>
</dbReference>
<reference evidence="8 9" key="1">
    <citation type="submission" date="2018-03" db="EMBL/GenBank/DDBJ databases">
        <title>Genomic Encyclopedia of Archaeal and Bacterial Type Strains, Phase II (KMG-II): from individual species to whole genera.</title>
        <authorList>
            <person name="Goeker M."/>
        </authorList>
    </citation>
    <scope>NUCLEOTIDE SEQUENCE [LARGE SCALE GENOMIC DNA]</scope>
    <source>
        <strain evidence="8 9">RHA1</strain>
    </source>
</reference>
<accession>A0ABX5EMD8</accession>
<evidence type="ECO:0000256" key="4">
    <source>
        <dbReference type="ARBA" id="ARBA00022679"/>
    </source>
</evidence>
<dbReference type="InterPro" id="IPR014776">
    <property type="entry name" value="4pyrrole_Mease_sub2"/>
</dbReference>
<gene>
    <name evidence="6" type="primary">rsmI</name>
    <name evidence="8" type="ORF">CLV36_10911</name>
</gene>
<dbReference type="PANTHER" id="PTHR46111:SF1">
    <property type="entry name" value="RIBOSOMAL RNA SMALL SUBUNIT METHYLTRANSFERASE I"/>
    <property type="match status" value="1"/>
</dbReference>
<evidence type="ECO:0000313" key="8">
    <source>
        <dbReference type="EMBL" id="PRZ13205.1"/>
    </source>
</evidence>
<dbReference type="CDD" id="cd11648">
    <property type="entry name" value="RsmI"/>
    <property type="match status" value="1"/>
</dbReference>
<evidence type="ECO:0000256" key="6">
    <source>
        <dbReference type="HAMAP-Rule" id="MF_01877"/>
    </source>
</evidence>
<sequence length="330" mass="36305">MAIDPYPWAVARQFGGVVRGRCAKGKQNAGSVTEERGVGMERQKSFADENQGILYIVGTPIGNLQDMSDRAKAILAEVDLIAAEDTRHTRKLLNHLGLSTPLVSYHEHNEQKRGAELVAKLKDGMRIALVSDAGLPGISDPGEEVVRQAVTEGITVVPIPGPNAALTALVASGLPTQPFLFIGFLPRSSKGRKEELAKWKNAPATLLLYEAPHRLPEMLTDLLEVLGNRHVAIPRELTKKHEEWLRGNLADCLAYIKEQGPRGEYVIVVEGAGEVREEEHPSWWEGLSVIDHVEAIIEKGSSKKEAILQAAQERGLPKREIYNMYHKGSE</sequence>
<dbReference type="NCBIfam" id="TIGR00096">
    <property type="entry name" value="16S rRNA (cytidine(1402)-2'-O)-methyltransferase"/>
    <property type="match status" value="1"/>
</dbReference>
<keyword evidence="9" id="KW-1185">Reference proteome</keyword>
<dbReference type="InterPro" id="IPR018063">
    <property type="entry name" value="SAM_MeTrfase_RsmI_CS"/>
</dbReference>
<dbReference type="InterPro" id="IPR000878">
    <property type="entry name" value="4pyrrol_Mease"/>
</dbReference>
<comment type="caution">
    <text evidence="8">The sequence shown here is derived from an EMBL/GenBank/DDBJ whole genome shotgun (WGS) entry which is preliminary data.</text>
</comment>
<evidence type="ECO:0000256" key="1">
    <source>
        <dbReference type="ARBA" id="ARBA00022490"/>
    </source>
</evidence>
<keyword evidence="5 6" id="KW-0949">S-adenosyl-L-methionine</keyword>
<dbReference type="EC" id="2.1.1.198" evidence="6"/>
<keyword evidence="3 6" id="KW-0489">Methyltransferase</keyword>
<comment type="catalytic activity">
    <reaction evidence="6">
        <text>cytidine(1402) in 16S rRNA + S-adenosyl-L-methionine = 2'-O-methylcytidine(1402) in 16S rRNA + S-adenosyl-L-homocysteine + H(+)</text>
        <dbReference type="Rhea" id="RHEA:42924"/>
        <dbReference type="Rhea" id="RHEA-COMP:10285"/>
        <dbReference type="Rhea" id="RHEA-COMP:10286"/>
        <dbReference type="ChEBI" id="CHEBI:15378"/>
        <dbReference type="ChEBI" id="CHEBI:57856"/>
        <dbReference type="ChEBI" id="CHEBI:59789"/>
        <dbReference type="ChEBI" id="CHEBI:74495"/>
        <dbReference type="ChEBI" id="CHEBI:82748"/>
        <dbReference type="EC" id="2.1.1.198"/>
    </reaction>
</comment>
<evidence type="ECO:0000259" key="7">
    <source>
        <dbReference type="Pfam" id="PF00590"/>
    </source>
</evidence>
<comment type="subcellular location">
    <subcellularLocation>
        <location evidence="6">Cytoplasm</location>
    </subcellularLocation>
</comment>
<keyword evidence="1 6" id="KW-0963">Cytoplasm</keyword>
<dbReference type="PANTHER" id="PTHR46111">
    <property type="entry name" value="RIBOSOMAL RNA SMALL SUBUNIT METHYLTRANSFERASE I"/>
    <property type="match status" value="1"/>
</dbReference>
<dbReference type="InterPro" id="IPR008189">
    <property type="entry name" value="rRNA_ssu_MeTfrase_I"/>
</dbReference>
<proteinExistence type="inferred from homology"/>
<comment type="similarity">
    <text evidence="6">Belongs to the methyltransferase superfamily. RsmI family.</text>
</comment>
<dbReference type="Gene3D" id="3.40.1010.10">
    <property type="entry name" value="Cobalt-precorrin-4 Transmethylase, Domain 1"/>
    <property type="match status" value="1"/>
</dbReference>
<dbReference type="EMBL" id="PVTZ01000009">
    <property type="protein sequence ID" value="PRZ13205.1"/>
    <property type="molecule type" value="Genomic_DNA"/>
</dbReference>
<feature type="domain" description="Tetrapyrrole methylase" evidence="7">
    <location>
        <begin position="54"/>
        <end position="251"/>
    </location>
</feature>
<dbReference type="InterPro" id="IPR014777">
    <property type="entry name" value="4pyrrole_Mease_sub1"/>
</dbReference>
<organism evidence="8 9">
    <name type="scientific">Laceyella sediminis</name>
    <dbReference type="NCBI Taxonomy" id="573074"/>
    <lineage>
        <taxon>Bacteria</taxon>
        <taxon>Bacillati</taxon>
        <taxon>Bacillota</taxon>
        <taxon>Bacilli</taxon>
        <taxon>Bacillales</taxon>
        <taxon>Thermoactinomycetaceae</taxon>
        <taxon>Laceyella</taxon>
    </lineage>
</organism>
<dbReference type="Gene3D" id="3.30.950.10">
    <property type="entry name" value="Methyltransferase, Cobalt-precorrin-4 Transmethylase, Domain 2"/>
    <property type="match status" value="1"/>
</dbReference>
<keyword evidence="4 6" id="KW-0808">Transferase</keyword>